<reference evidence="1 2" key="1">
    <citation type="submission" date="2018-08" db="EMBL/GenBank/DDBJ databases">
        <title>Genomic Encyclopedia of Type Strains, Phase IV (KMG-IV): sequencing the most valuable type-strain genomes for metagenomic binning, comparative biology and taxonomic classification.</title>
        <authorList>
            <person name="Goeker M."/>
        </authorList>
    </citation>
    <scope>NUCLEOTIDE SEQUENCE [LARGE SCALE GENOMIC DNA]</scope>
    <source>
        <strain evidence="1 2">DSM 23923</strain>
    </source>
</reference>
<evidence type="ECO:0000313" key="1">
    <source>
        <dbReference type="EMBL" id="REG11394.1"/>
    </source>
</evidence>
<accession>A0A3E0AIH7</accession>
<comment type="caution">
    <text evidence="1">The sequence shown here is derived from an EMBL/GenBank/DDBJ whole genome shotgun (WGS) entry which is preliminary data.</text>
</comment>
<name>A0A3E0AIH7_9CHLR</name>
<dbReference type="Proteomes" id="UP000256388">
    <property type="component" value="Unassembled WGS sequence"/>
</dbReference>
<organism evidence="1 2">
    <name type="scientific">Pelolinea submarina</name>
    <dbReference type="NCBI Taxonomy" id="913107"/>
    <lineage>
        <taxon>Bacteria</taxon>
        <taxon>Bacillati</taxon>
        <taxon>Chloroflexota</taxon>
        <taxon>Anaerolineae</taxon>
        <taxon>Anaerolineales</taxon>
        <taxon>Anaerolineaceae</taxon>
        <taxon>Pelolinea</taxon>
    </lineage>
</organism>
<sequence length="139" mass="16099">MTFEEINKKITALRITSIDFNCSKSRVILVTMPEYGFNPEFKDKEIKFTFDNCILFAISKLSTNNYDSSIEIVSWGKKKDCSIIDNFVSDSIAKDFNNFSLPNLDYRKLPVDYNVYFFENVYGDLVKIISKKVSVDINL</sequence>
<dbReference type="AlphaFoldDB" id="A0A3E0AIH7"/>
<gene>
    <name evidence="1" type="ORF">DFR64_1275</name>
</gene>
<proteinExistence type="predicted"/>
<evidence type="ECO:0000313" key="2">
    <source>
        <dbReference type="Proteomes" id="UP000256388"/>
    </source>
</evidence>
<keyword evidence="2" id="KW-1185">Reference proteome</keyword>
<protein>
    <submittedName>
        <fullName evidence="1">Uncharacterized protein</fullName>
    </submittedName>
</protein>
<dbReference type="EMBL" id="QUMS01000001">
    <property type="protein sequence ID" value="REG11394.1"/>
    <property type="molecule type" value="Genomic_DNA"/>
</dbReference>